<dbReference type="OrthoDB" id="1924973at2"/>
<name>A0A4R5KL02_9BACL</name>
<organism evidence="1 2">
    <name type="scientific">Paenibacillus piri</name>
    <dbReference type="NCBI Taxonomy" id="2547395"/>
    <lineage>
        <taxon>Bacteria</taxon>
        <taxon>Bacillati</taxon>
        <taxon>Bacillota</taxon>
        <taxon>Bacilli</taxon>
        <taxon>Bacillales</taxon>
        <taxon>Paenibacillaceae</taxon>
        <taxon>Paenibacillus</taxon>
    </lineage>
</organism>
<dbReference type="RefSeq" id="WP_133230479.1">
    <property type="nucleotide sequence ID" value="NZ_SMRT01000008.1"/>
</dbReference>
<keyword evidence="2" id="KW-1185">Reference proteome</keyword>
<sequence length="59" mass="6154">MEINNALSAASSGDALKQAVGIALLSKVKDTQTAQAVTLLQDFAAAQHPYLGKTLDIKI</sequence>
<evidence type="ECO:0000313" key="2">
    <source>
        <dbReference type="Proteomes" id="UP000295636"/>
    </source>
</evidence>
<gene>
    <name evidence="1" type="ORF">E1757_17775</name>
</gene>
<accession>A0A4R5KL02</accession>
<evidence type="ECO:0000313" key="1">
    <source>
        <dbReference type="EMBL" id="TDF96239.1"/>
    </source>
</evidence>
<dbReference type="AlphaFoldDB" id="A0A4R5KL02"/>
<dbReference type="InterPro" id="IPR025906">
    <property type="entry name" value="YjfB_motility"/>
</dbReference>
<comment type="caution">
    <text evidence="1">The sequence shown here is derived from an EMBL/GenBank/DDBJ whole genome shotgun (WGS) entry which is preliminary data.</text>
</comment>
<proteinExistence type="predicted"/>
<dbReference type="Proteomes" id="UP000295636">
    <property type="component" value="Unassembled WGS sequence"/>
</dbReference>
<dbReference type="Pfam" id="PF14070">
    <property type="entry name" value="YjfB_motility"/>
    <property type="match status" value="1"/>
</dbReference>
<protein>
    <submittedName>
        <fullName evidence="1">Putative motility protein</fullName>
    </submittedName>
</protein>
<dbReference type="EMBL" id="SMRT01000008">
    <property type="protein sequence ID" value="TDF96239.1"/>
    <property type="molecule type" value="Genomic_DNA"/>
</dbReference>
<reference evidence="1 2" key="1">
    <citation type="submission" date="2019-03" db="EMBL/GenBank/DDBJ databases">
        <title>This is whole genome sequence of Paenibacillus sp MS74 strain.</title>
        <authorList>
            <person name="Trinh H.N."/>
        </authorList>
    </citation>
    <scope>NUCLEOTIDE SEQUENCE [LARGE SCALE GENOMIC DNA]</scope>
    <source>
        <strain evidence="1 2">MS74</strain>
    </source>
</reference>